<proteinExistence type="predicted"/>
<reference evidence="1" key="1">
    <citation type="journal article" date="2020" name="Nature">
        <title>Giant virus diversity and host interactions through global metagenomics.</title>
        <authorList>
            <person name="Schulz F."/>
            <person name="Roux S."/>
            <person name="Paez-Espino D."/>
            <person name="Jungbluth S."/>
            <person name="Walsh D.A."/>
            <person name="Denef V.J."/>
            <person name="McMahon K.D."/>
            <person name="Konstantinidis K.T."/>
            <person name="Eloe-Fadrosh E.A."/>
            <person name="Kyrpides N.C."/>
            <person name="Woyke T."/>
        </authorList>
    </citation>
    <scope>NUCLEOTIDE SEQUENCE</scope>
    <source>
        <strain evidence="1">GVMAG-M-3300023184-182</strain>
    </source>
</reference>
<evidence type="ECO:0000313" key="1">
    <source>
        <dbReference type="EMBL" id="QHT85917.1"/>
    </source>
</evidence>
<dbReference type="EMBL" id="MN740051">
    <property type="protein sequence ID" value="QHT85917.1"/>
    <property type="molecule type" value="Genomic_DNA"/>
</dbReference>
<organism evidence="1">
    <name type="scientific">viral metagenome</name>
    <dbReference type="NCBI Taxonomy" id="1070528"/>
    <lineage>
        <taxon>unclassified sequences</taxon>
        <taxon>metagenomes</taxon>
        <taxon>organismal metagenomes</taxon>
    </lineage>
</organism>
<protein>
    <submittedName>
        <fullName evidence="1">Uncharacterized protein</fullName>
    </submittedName>
</protein>
<sequence length="165" mass="18216">MANQIQGVPNLDGANLGGGFNGISVKQPKNSYRDFSDMADRRILVKSWNTIYATGKVNGMDRVITPFRAVNSLGDFLARQNYICGGSNEVNASRPGYGTRIRSALQQCDGTGIPATAGNSKFVCDSSDYTRYKRQRAFNLNYNDNKMGGDESHASYVPVMRVHRY</sequence>
<accession>A0A6C0I0K6</accession>
<dbReference type="AlphaFoldDB" id="A0A6C0I0K6"/>
<name>A0A6C0I0K6_9ZZZZ</name>